<evidence type="ECO:0000313" key="1">
    <source>
        <dbReference type="EMBL" id="MBT0663823.1"/>
    </source>
</evidence>
<dbReference type="Gene3D" id="1.10.10.410">
    <property type="match status" value="1"/>
</dbReference>
<dbReference type="AlphaFoldDB" id="A0AAW4KZ34"/>
<organism evidence="1 2">
    <name type="scientific">Geoanaerobacter pelophilus</name>
    <dbReference type="NCBI Taxonomy" id="60036"/>
    <lineage>
        <taxon>Bacteria</taxon>
        <taxon>Pseudomonadati</taxon>
        <taxon>Thermodesulfobacteriota</taxon>
        <taxon>Desulfuromonadia</taxon>
        <taxon>Geobacterales</taxon>
        <taxon>Geobacteraceae</taxon>
        <taxon>Geoanaerobacter</taxon>
    </lineage>
</organism>
<dbReference type="Proteomes" id="UP000811899">
    <property type="component" value="Unassembled WGS sequence"/>
</dbReference>
<dbReference type="InterPro" id="IPR042184">
    <property type="entry name" value="YqeY/Aim41_N"/>
</dbReference>
<protein>
    <submittedName>
        <fullName evidence="1">GatB/YqeY domain-containing protein</fullName>
    </submittedName>
</protein>
<dbReference type="Gene3D" id="1.10.1510.10">
    <property type="entry name" value="Uncharacterised protein YqeY/AIM41 PF09424, N-terminal domain"/>
    <property type="match status" value="1"/>
</dbReference>
<dbReference type="InterPro" id="IPR019004">
    <property type="entry name" value="YqeY/Aim41"/>
</dbReference>
<comment type="caution">
    <text evidence="1">The sequence shown here is derived from an EMBL/GenBank/DDBJ whole genome shotgun (WGS) entry which is preliminary data.</text>
</comment>
<dbReference type="SUPFAM" id="SSF89095">
    <property type="entry name" value="GatB/YqeY motif"/>
    <property type="match status" value="1"/>
</dbReference>
<evidence type="ECO:0000313" key="2">
    <source>
        <dbReference type="Proteomes" id="UP000811899"/>
    </source>
</evidence>
<dbReference type="PANTHER" id="PTHR28055:SF1">
    <property type="entry name" value="ALTERED INHERITANCE OF MITOCHONDRIA PROTEIN 41, MITOCHONDRIAL"/>
    <property type="match status" value="1"/>
</dbReference>
<dbReference type="RefSeq" id="WP_214170608.1">
    <property type="nucleotide sequence ID" value="NZ_JAHCVJ010000002.1"/>
</dbReference>
<dbReference type="GO" id="GO:0016884">
    <property type="term" value="F:carbon-nitrogen ligase activity, with glutamine as amido-N-donor"/>
    <property type="evidence" value="ECO:0007669"/>
    <property type="project" value="InterPro"/>
</dbReference>
<name>A0AAW4KZ34_9BACT</name>
<dbReference type="InterPro" id="IPR003789">
    <property type="entry name" value="Asn/Gln_tRNA_amidoTrase-B-like"/>
</dbReference>
<keyword evidence="2" id="KW-1185">Reference proteome</keyword>
<dbReference type="EMBL" id="JAHCVJ010000002">
    <property type="protein sequence ID" value="MBT0663823.1"/>
    <property type="molecule type" value="Genomic_DNA"/>
</dbReference>
<reference evidence="1 2" key="1">
    <citation type="submission" date="2021-05" db="EMBL/GenBank/DDBJ databases">
        <title>The draft genome of Geobacter pelophilus DSM 12255.</title>
        <authorList>
            <person name="Xu Z."/>
            <person name="Masuda Y."/>
            <person name="Itoh H."/>
            <person name="Senoo K."/>
        </authorList>
    </citation>
    <scope>NUCLEOTIDE SEQUENCE [LARGE SCALE GENOMIC DNA]</scope>
    <source>
        <strain evidence="1 2">DSM 12255</strain>
    </source>
</reference>
<accession>A0AAW4KZ34</accession>
<dbReference type="InterPro" id="IPR023168">
    <property type="entry name" value="GatB_Yqey_C_2"/>
</dbReference>
<dbReference type="PANTHER" id="PTHR28055">
    <property type="entry name" value="ALTERED INHERITANCE OF MITOCHONDRIA PROTEIN 41, MITOCHONDRIAL"/>
    <property type="match status" value="1"/>
</dbReference>
<sequence>MSLRDRLNDEMKDAMRAKDDLRLSAIRLVRSAVKNKEIDQKLVLDDSGIQEVIASLVKQRRESIRMFGEAGRVDLVEKEERELSVLLDFLPRQLSREEIVTLVEKAIAESGAQGGKDMGKVMKVLKPQVTGCADGKLVSDVVKGLLG</sequence>
<proteinExistence type="predicted"/>
<gene>
    <name evidence="1" type="ORF">KI809_05865</name>
</gene>
<dbReference type="Pfam" id="PF09424">
    <property type="entry name" value="YqeY"/>
    <property type="match status" value="1"/>
</dbReference>